<dbReference type="GO" id="GO:0005634">
    <property type="term" value="C:nucleus"/>
    <property type="evidence" value="ECO:0007669"/>
    <property type="project" value="TreeGrafter"/>
</dbReference>
<reference evidence="5" key="1">
    <citation type="submission" date="2020-03" db="EMBL/GenBank/DDBJ databases">
        <title>Castanea mollissima Vanexum genome sequencing.</title>
        <authorList>
            <person name="Staton M."/>
        </authorList>
    </citation>
    <scope>NUCLEOTIDE SEQUENCE</scope>
    <source>
        <tissue evidence="5">Leaf</tissue>
    </source>
</reference>
<protein>
    <recommendedName>
        <fullName evidence="4">CBS domain-containing protein</fullName>
    </recommendedName>
</protein>
<evidence type="ECO:0000256" key="1">
    <source>
        <dbReference type="ARBA" id="ARBA00022737"/>
    </source>
</evidence>
<dbReference type="InterPro" id="IPR046342">
    <property type="entry name" value="CBS_dom_sf"/>
</dbReference>
<dbReference type="PROSITE" id="PS51371">
    <property type="entry name" value="CBS"/>
    <property type="match status" value="1"/>
</dbReference>
<dbReference type="InterPro" id="IPR050511">
    <property type="entry name" value="AMPK_gamma/SDS23_families"/>
</dbReference>
<dbReference type="InterPro" id="IPR000644">
    <property type="entry name" value="CBS_dom"/>
</dbReference>
<feature type="domain" description="CBS" evidence="4">
    <location>
        <begin position="303"/>
        <end position="360"/>
    </location>
</feature>
<evidence type="ECO:0000256" key="2">
    <source>
        <dbReference type="ARBA" id="ARBA00023122"/>
    </source>
</evidence>
<name>A0A8J4RIR0_9ROSI</name>
<dbReference type="SUPFAM" id="SSF54631">
    <property type="entry name" value="CBS-domain pair"/>
    <property type="match status" value="1"/>
</dbReference>
<evidence type="ECO:0000313" key="6">
    <source>
        <dbReference type="Proteomes" id="UP000737018"/>
    </source>
</evidence>
<dbReference type="Pfam" id="PF00571">
    <property type="entry name" value="CBS"/>
    <property type="match status" value="1"/>
</dbReference>
<evidence type="ECO:0000256" key="3">
    <source>
        <dbReference type="PROSITE-ProRule" id="PRU00703"/>
    </source>
</evidence>
<sequence length="362" mass="39380">MAVSLLTQEVSDLCLGKPALRRLSASANIGDALSALKRLRETYLSVWTCNHDHDHDHDASFGSSSKSDDCVCIAGLVTHLEPHASLVEAIDLMLEGAQNVVIPIQSRRNSISSRKKLLLHNKPSANSTLHNNREYCWLAQEDLIRYLLNFIGLFNPTPINPINTLNVIETQNILAIQYDSPALAALPLISQALVNHTSVAIVDADGKLIGEISPFTLNSCDESVSAAIATLSAGDLMAYIDCGGPPEELVQTVKDRLEERNLGAFLELMEEESIITSSSDDEFGGSGGHGRSGRLGGYSARLVRRSEAIVCYPWSSLVAVMIQALAHRVSYVWVVEEDGSLVGIVTFVGVLKVFRERLKSMI</sequence>
<evidence type="ECO:0000259" key="4">
    <source>
        <dbReference type="PROSITE" id="PS51371"/>
    </source>
</evidence>
<keyword evidence="6" id="KW-1185">Reference proteome</keyword>
<proteinExistence type="predicted"/>
<evidence type="ECO:0000313" key="5">
    <source>
        <dbReference type="EMBL" id="KAF3965027.1"/>
    </source>
</evidence>
<organism evidence="5 6">
    <name type="scientific">Castanea mollissima</name>
    <name type="common">Chinese chestnut</name>
    <dbReference type="NCBI Taxonomy" id="60419"/>
    <lineage>
        <taxon>Eukaryota</taxon>
        <taxon>Viridiplantae</taxon>
        <taxon>Streptophyta</taxon>
        <taxon>Embryophyta</taxon>
        <taxon>Tracheophyta</taxon>
        <taxon>Spermatophyta</taxon>
        <taxon>Magnoliopsida</taxon>
        <taxon>eudicotyledons</taxon>
        <taxon>Gunneridae</taxon>
        <taxon>Pentapetalae</taxon>
        <taxon>rosids</taxon>
        <taxon>fabids</taxon>
        <taxon>Fagales</taxon>
        <taxon>Fagaceae</taxon>
        <taxon>Castanea</taxon>
    </lineage>
</organism>
<dbReference type="Gene3D" id="3.10.580.10">
    <property type="entry name" value="CBS-domain"/>
    <property type="match status" value="1"/>
</dbReference>
<dbReference type="EMBL" id="JRKL02001269">
    <property type="protein sequence ID" value="KAF3965027.1"/>
    <property type="molecule type" value="Genomic_DNA"/>
</dbReference>
<dbReference type="AlphaFoldDB" id="A0A8J4RIR0"/>
<dbReference type="Proteomes" id="UP000737018">
    <property type="component" value="Unassembled WGS sequence"/>
</dbReference>
<accession>A0A8J4RIR0</accession>
<dbReference type="OrthoDB" id="681454at2759"/>
<dbReference type="GO" id="GO:0005737">
    <property type="term" value="C:cytoplasm"/>
    <property type="evidence" value="ECO:0007669"/>
    <property type="project" value="TreeGrafter"/>
</dbReference>
<comment type="caution">
    <text evidence="5">The sequence shown here is derived from an EMBL/GenBank/DDBJ whole genome shotgun (WGS) entry which is preliminary data.</text>
</comment>
<dbReference type="PANTHER" id="PTHR13780:SF39">
    <property type="entry name" value="CBS DOMAIN-CONTAINING PROTEIN CBSX5-LIKE"/>
    <property type="match status" value="1"/>
</dbReference>
<dbReference type="PANTHER" id="PTHR13780">
    <property type="entry name" value="AMP-ACTIVATED PROTEIN KINASE, GAMMA REGULATORY SUBUNIT"/>
    <property type="match status" value="1"/>
</dbReference>
<keyword evidence="1" id="KW-0677">Repeat</keyword>
<gene>
    <name evidence="5" type="ORF">CMV_010751</name>
</gene>
<keyword evidence="2 3" id="KW-0129">CBS domain</keyword>